<dbReference type="SUPFAM" id="SSF74853">
    <property type="entry name" value="Lamin A/C globular tail domain"/>
    <property type="match status" value="1"/>
</dbReference>
<dbReference type="InterPro" id="IPR013784">
    <property type="entry name" value="Carb-bd-like_fold"/>
</dbReference>
<dbReference type="eggNOG" id="COG2374">
    <property type="taxonomic scope" value="Bacteria"/>
</dbReference>
<keyword evidence="1" id="KW-0732">Signal</keyword>
<feature type="compositionally biased region" description="Acidic residues" evidence="3">
    <location>
        <begin position="568"/>
        <end position="582"/>
    </location>
</feature>
<dbReference type="EMBL" id="CP003969">
    <property type="protein sequence ID" value="AGP38840.1"/>
    <property type="molecule type" value="Genomic_DNA"/>
</dbReference>
<dbReference type="Gene3D" id="4.10.1080.10">
    <property type="entry name" value="TSP type-3 repeat"/>
    <property type="match status" value="2"/>
</dbReference>
<evidence type="ECO:0000313" key="5">
    <source>
        <dbReference type="Proteomes" id="UP000014803"/>
    </source>
</evidence>
<protein>
    <submittedName>
        <fullName evidence="4">Uncharacterized protein</fullName>
    </submittedName>
</protein>
<dbReference type="GO" id="GO:0005509">
    <property type="term" value="F:calcium ion binding"/>
    <property type="evidence" value="ECO:0007669"/>
    <property type="project" value="InterPro"/>
</dbReference>
<accession>S4Y3P3</accession>
<feature type="compositionally biased region" description="Polar residues" evidence="3">
    <location>
        <begin position="457"/>
        <end position="469"/>
    </location>
</feature>
<dbReference type="Pfam" id="PF02412">
    <property type="entry name" value="TSP_3"/>
    <property type="match status" value="5"/>
</dbReference>
<dbReference type="PANTHER" id="PTHR10199">
    <property type="entry name" value="THROMBOSPONDIN"/>
    <property type="match status" value="1"/>
</dbReference>
<reference evidence="4 5" key="1">
    <citation type="journal article" date="2013" name="Sci. Rep.">
        <title>Extraordinary expansion of a Sorangium cellulosum genome from an alkaline milieu.</title>
        <authorList>
            <person name="Han K."/>
            <person name="Li Z.F."/>
            <person name="Peng R."/>
            <person name="Zhu L.P."/>
            <person name="Zhou T."/>
            <person name="Wang L.G."/>
            <person name="Li S.G."/>
            <person name="Zhang X.B."/>
            <person name="Hu W."/>
            <person name="Wu Z.H."/>
            <person name="Qin N."/>
            <person name="Li Y.Z."/>
        </authorList>
    </citation>
    <scope>NUCLEOTIDE SEQUENCE [LARGE SCALE GENOMIC DNA]</scope>
    <source>
        <strain evidence="4 5">So0157-2</strain>
    </source>
</reference>
<dbReference type="Gene3D" id="2.60.40.10">
    <property type="entry name" value="Immunoglobulins"/>
    <property type="match status" value="1"/>
</dbReference>
<dbReference type="PATRIC" id="fig|1254432.3.peg.7428"/>
<feature type="compositionally biased region" description="Low complexity" evidence="3">
    <location>
        <begin position="653"/>
        <end position="663"/>
    </location>
</feature>
<gene>
    <name evidence="4" type="ORF">SCE1572_32755</name>
</gene>
<dbReference type="SUPFAM" id="SSF49452">
    <property type="entry name" value="Starch-binding domain-like"/>
    <property type="match status" value="1"/>
</dbReference>
<dbReference type="GO" id="GO:0030246">
    <property type="term" value="F:carbohydrate binding"/>
    <property type="evidence" value="ECO:0007669"/>
    <property type="project" value="InterPro"/>
</dbReference>
<name>S4Y3P3_SORCE</name>
<dbReference type="SUPFAM" id="SSF103647">
    <property type="entry name" value="TSP type-3 repeat"/>
    <property type="match status" value="2"/>
</dbReference>
<organism evidence="4 5">
    <name type="scientific">Sorangium cellulosum So0157-2</name>
    <dbReference type="NCBI Taxonomy" id="1254432"/>
    <lineage>
        <taxon>Bacteria</taxon>
        <taxon>Pseudomonadati</taxon>
        <taxon>Myxococcota</taxon>
        <taxon>Polyangia</taxon>
        <taxon>Polyangiales</taxon>
        <taxon>Polyangiaceae</taxon>
        <taxon>Sorangium</taxon>
    </lineage>
</organism>
<dbReference type="FunFam" id="4.10.1080.10:FF:000001">
    <property type="entry name" value="Thrombospondin 3"/>
    <property type="match status" value="1"/>
</dbReference>
<dbReference type="GO" id="GO:0007155">
    <property type="term" value="P:cell adhesion"/>
    <property type="evidence" value="ECO:0007669"/>
    <property type="project" value="InterPro"/>
</dbReference>
<dbReference type="Proteomes" id="UP000014803">
    <property type="component" value="Chromosome"/>
</dbReference>
<dbReference type="STRING" id="1254432.SCE1572_32755"/>
<feature type="compositionally biased region" description="Low complexity" evidence="3">
    <location>
        <begin position="739"/>
        <end position="757"/>
    </location>
</feature>
<feature type="compositionally biased region" description="Acidic residues" evidence="3">
    <location>
        <begin position="523"/>
        <end position="541"/>
    </location>
</feature>
<dbReference type="PANTHER" id="PTHR10199:SF100">
    <property type="entry name" value="THROMBOSPONDIN, ISOFORM A"/>
    <property type="match status" value="1"/>
</dbReference>
<proteinExistence type="predicted"/>
<dbReference type="NCBIfam" id="NF041940">
    <property type="entry name" value="choice_anch_X"/>
    <property type="match status" value="2"/>
</dbReference>
<sequence length="803" mass="81544">MLSLLPRAALASPTVTGSTPELGTWDARRGAPLRDDGIAPDRAAGDGVFTAAVSFAAPGDVEYKISRNGVDLADGGAGAASGESLRFTLAGGTPPYDVTFYYDRRDLTAQGFLPATESASDSRSASLDEGGAPQVWVAVGDWQSSVGDTDWNPSSSLTVARDDGTLGDRVAGDGVYTYRFVARTALSGASFKFAAQGPWSTRLGANGWSYAPRDSSNGTFSAAAGQVVTLELDALHGRMRAQASSPAKLLLTELLVHPTAAEFVEIYNPGSAPVDLSDYYLADYRFYYQLVTPDPTLPNTNDFLVRFPDGAEIGPGEVQTVSLGGAECYRMGCNESRAFSGWGAPPTYEIHSADGPEGKSAAAVPDMRVPIQGSVGETRGLTNDHECLILFYWDGVSDLVKDVDYVFYGVTGANTPVNKTGVSIDGPDPGSAPSAYLDDAADDAALHAPLSTANGSCRQDFTEGAQSASGGNGVTGAIETGEPASSTWAACGVPTPGAIDVDGDGVLAGDNCPHAENPRQEDLDGDGAGDACDPDDDDDGALDGADNCPSTANPTQRDTDGDGAGDACDPDDDDDEVLDADDNCPRTPNADQRDSDGNGVGDACDADDDGDGVNNDADNCPKAENPGQEDSDGDGTGDACDEDLADSDGDGALDGMDNCPAVKNADQADADADGVGDACDNCEARENADQADTDGDGAGDACDADDDNDFVRDAHDECPTEPGHASNQGCPGGEGGGAATSSAASSSAEASSSSSWGSSGGLGGGGPGCDCHAAGGAPAGGPLSPWLALLGGVLRLACGRRRA</sequence>
<keyword evidence="2" id="KW-0106">Calcium</keyword>
<evidence type="ECO:0000256" key="1">
    <source>
        <dbReference type="ARBA" id="ARBA00022729"/>
    </source>
</evidence>
<feature type="compositionally biased region" description="Basic and acidic residues" evidence="3">
    <location>
        <begin position="709"/>
        <end position="718"/>
    </location>
</feature>
<feature type="compositionally biased region" description="Acidic residues" evidence="3">
    <location>
        <begin position="689"/>
        <end position="708"/>
    </location>
</feature>
<evidence type="ECO:0000256" key="2">
    <source>
        <dbReference type="ARBA" id="ARBA00022837"/>
    </source>
</evidence>
<dbReference type="HOGENOM" id="CLU_350508_0_0_7"/>
<feature type="region of interest" description="Disordered" evidence="3">
    <location>
        <begin position="686"/>
        <end position="764"/>
    </location>
</feature>
<dbReference type="InterPro" id="IPR028974">
    <property type="entry name" value="TSP_type-3_rpt"/>
</dbReference>
<dbReference type="InterPro" id="IPR036415">
    <property type="entry name" value="Lamin_tail_dom_sf"/>
</dbReference>
<dbReference type="InterPro" id="IPR017897">
    <property type="entry name" value="Thrombospondin_3_rpt"/>
</dbReference>
<dbReference type="KEGG" id="scu:SCE1572_32755"/>
<dbReference type="eggNOG" id="COG5184">
    <property type="taxonomic scope" value="Bacteria"/>
</dbReference>
<evidence type="ECO:0000313" key="4">
    <source>
        <dbReference type="EMBL" id="AGP38840.1"/>
    </source>
</evidence>
<feature type="compositionally biased region" description="Acidic residues" evidence="3">
    <location>
        <begin position="627"/>
        <end position="651"/>
    </location>
</feature>
<dbReference type="InterPro" id="IPR003367">
    <property type="entry name" value="Thrombospondin_3-like_rpt"/>
</dbReference>
<feature type="region of interest" description="Disordered" evidence="3">
    <location>
        <begin position="509"/>
        <end position="663"/>
    </location>
</feature>
<dbReference type="InterPro" id="IPR013783">
    <property type="entry name" value="Ig-like_fold"/>
</dbReference>
<evidence type="ECO:0000256" key="3">
    <source>
        <dbReference type="SAM" id="MobiDB-lite"/>
    </source>
</evidence>
<feature type="region of interest" description="Disordered" evidence="3">
    <location>
        <begin position="457"/>
        <end position="480"/>
    </location>
</feature>
<dbReference type="PROSITE" id="PS51234">
    <property type="entry name" value="TSP3"/>
    <property type="match status" value="4"/>
</dbReference>
<dbReference type="AlphaFoldDB" id="S4Y3P3"/>